<name>A0A1A9ZCR6_GLOPL</name>
<accession>A0A1A9ZCR6</accession>
<keyword evidence="2" id="KW-1185">Reference proteome</keyword>
<organism evidence="1 2">
    <name type="scientific">Glossina pallidipes</name>
    <name type="common">Tsetse fly</name>
    <dbReference type="NCBI Taxonomy" id="7398"/>
    <lineage>
        <taxon>Eukaryota</taxon>
        <taxon>Metazoa</taxon>
        <taxon>Ecdysozoa</taxon>
        <taxon>Arthropoda</taxon>
        <taxon>Hexapoda</taxon>
        <taxon>Insecta</taxon>
        <taxon>Pterygota</taxon>
        <taxon>Neoptera</taxon>
        <taxon>Endopterygota</taxon>
        <taxon>Diptera</taxon>
        <taxon>Brachycera</taxon>
        <taxon>Muscomorpha</taxon>
        <taxon>Hippoboscoidea</taxon>
        <taxon>Glossinidae</taxon>
        <taxon>Glossina</taxon>
    </lineage>
</organism>
<evidence type="ECO:0000313" key="2">
    <source>
        <dbReference type="Proteomes" id="UP000092445"/>
    </source>
</evidence>
<sequence>MDCRCSQTCSDKLGYGYLSKQLQVALPPISRHSENCPHGDGTHGFEETLWLGDADAKQTIGEQRMKASPVYPKRHLHIGEWLRVSHSAFAPHELGQGSTHF</sequence>
<dbReference type="AlphaFoldDB" id="A0A1A9ZCR6"/>
<protein>
    <submittedName>
        <fullName evidence="1">Uncharacterized protein</fullName>
    </submittedName>
</protein>
<dbReference type="VEuPathDB" id="VectorBase:GPAI010734"/>
<dbReference type="Proteomes" id="UP000092445">
    <property type="component" value="Unassembled WGS sequence"/>
</dbReference>
<proteinExistence type="predicted"/>
<reference evidence="1" key="2">
    <citation type="submission" date="2020-05" db="UniProtKB">
        <authorList>
            <consortium name="EnsemblMetazoa"/>
        </authorList>
    </citation>
    <scope>IDENTIFICATION</scope>
    <source>
        <strain evidence="1">IAEA</strain>
    </source>
</reference>
<evidence type="ECO:0000313" key="1">
    <source>
        <dbReference type="EnsemblMetazoa" id="GPAI010734-PA"/>
    </source>
</evidence>
<reference evidence="2" key="1">
    <citation type="submission" date="2014-03" db="EMBL/GenBank/DDBJ databases">
        <authorList>
            <person name="Aksoy S."/>
            <person name="Warren W."/>
            <person name="Wilson R.K."/>
        </authorList>
    </citation>
    <scope>NUCLEOTIDE SEQUENCE [LARGE SCALE GENOMIC DNA]</scope>
    <source>
        <strain evidence="2">IAEA</strain>
    </source>
</reference>
<dbReference type="EnsemblMetazoa" id="GPAI010734-RA">
    <property type="protein sequence ID" value="GPAI010734-PA"/>
    <property type="gene ID" value="GPAI010734"/>
</dbReference>